<evidence type="ECO:0000256" key="7">
    <source>
        <dbReference type="SAM" id="Phobius"/>
    </source>
</evidence>
<comment type="subcellular location">
    <subcellularLocation>
        <location evidence="1">Cell membrane</location>
        <topology evidence="1">Multi-pass membrane protein</topology>
    </subcellularLocation>
</comment>
<comment type="similarity">
    <text evidence="6">Belongs to the ABC-4 integral membrane protein family.</text>
</comment>
<feature type="domain" description="ABC3 transporter permease C-terminal" evidence="8">
    <location>
        <begin position="290"/>
        <end position="403"/>
    </location>
</feature>
<feature type="transmembrane region" description="Helical" evidence="7">
    <location>
        <begin position="741"/>
        <end position="765"/>
    </location>
</feature>
<evidence type="ECO:0000256" key="3">
    <source>
        <dbReference type="ARBA" id="ARBA00022692"/>
    </source>
</evidence>
<comment type="caution">
    <text evidence="9">The sequence shown here is derived from an EMBL/GenBank/DDBJ whole genome shotgun (WGS) entry which is preliminary data.</text>
</comment>
<proteinExistence type="inferred from homology"/>
<protein>
    <submittedName>
        <fullName evidence="9">FtsX-like permease family protein</fullName>
    </submittedName>
</protein>
<dbReference type="InterPro" id="IPR050250">
    <property type="entry name" value="Macrolide_Exporter_MacB"/>
</dbReference>
<dbReference type="PANTHER" id="PTHR30572:SF4">
    <property type="entry name" value="ABC TRANSPORTER PERMEASE YTRF"/>
    <property type="match status" value="1"/>
</dbReference>
<feature type="transmembrane region" description="Helical" evidence="7">
    <location>
        <begin position="287"/>
        <end position="308"/>
    </location>
</feature>
<evidence type="ECO:0000259" key="8">
    <source>
        <dbReference type="Pfam" id="PF02687"/>
    </source>
</evidence>
<dbReference type="Proteomes" id="UP001551675">
    <property type="component" value="Unassembled WGS sequence"/>
</dbReference>
<evidence type="ECO:0000256" key="4">
    <source>
        <dbReference type="ARBA" id="ARBA00022989"/>
    </source>
</evidence>
<evidence type="ECO:0000313" key="9">
    <source>
        <dbReference type="EMBL" id="MEV0970316.1"/>
    </source>
</evidence>
<feature type="domain" description="ABC3 transporter permease C-terminal" evidence="8">
    <location>
        <begin position="743"/>
        <end position="866"/>
    </location>
</feature>
<evidence type="ECO:0000256" key="6">
    <source>
        <dbReference type="ARBA" id="ARBA00038076"/>
    </source>
</evidence>
<evidence type="ECO:0000256" key="1">
    <source>
        <dbReference type="ARBA" id="ARBA00004651"/>
    </source>
</evidence>
<accession>A0ABV3GFF1</accession>
<sequence length="880" mass="92580">MSALRAALRIARRDAWRAKGRSLLIMIMIGLPVLAFTVASTYTATGDLDPRERTGWDLGSAAALVTDTGVAGPIRQSPTRSSWFTGLNITEPGLAGPDERPPMTEAEIEAVLGPGARVIPSRQVSEEYQERDGYRGAVVREVDARDPITRGMFHLLVGRFPQADDEVAVSDRIGAAVGSTLRVTRNGVAKRVVGVVADLPASVGHGVRQIIALPGTVPVRGNPDLERGWLVESREPFTWDRVLQMNQKGLSVLSRAVLDDPPPIGDGLVDAVEEPGVRWNAVQTVTLVTAIMVIEVVLLAGPAFAVGLRRRRRELALIAAQGGSARQLKLMVISDGLVLGTGASVLGAVLGVGVARVVVTVLGQWPDGELGPFEVPLGQVALVVALGTLSGLAAAVVPAVQAARWDVAAALADRRDTRRDRAGRPLLGAILVVAGLAALTYGVWNGENAILAGALLGQLGLVLVTPWVISRIGPLARRLPLPFRLAVRDGARNRGRTAPAVVAVMAATAAFSMVSVVVASDVVRWEQTYRYSFAPGTTAVYGADVTEESWRAIRPIVAKTLPGVPLVEALRPVDEKGESLSVQLTDRGCYECHVSKGSLDELPLGGPDLLRYVLGRTDPAAEAALAAGRAIVFNPAAVRNDEVRLHLFSRNMSPDAGSVRMSLPATIVKVDGPTEVAGVAPASAFTSRGYAVKLSHLLVDPRIKRLSPAEEQRLSAPVRAVTSRVAVTVERGPRVEIGQRLLVFVIATAVIVFGATFTATALAAADSRRDLDTLSATGAPPRTRRAVVAGQAALIAGLGVPVGLLAGLPPGAALAMRAVIQFHHLPPDTALNGYRLPSPEIAIAIPWLTLVAGAVGLPLAAALVAGLFTRTRVRLSRRVA</sequence>
<dbReference type="EMBL" id="JBFALK010000008">
    <property type="protein sequence ID" value="MEV0970316.1"/>
    <property type="molecule type" value="Genomic_DNA"/>
</dbReference>
<reference evidence="9 10" key="1">
    <citation type="submission" date="2024-06" db="EMBL/GenBank/DDBJ databases">
        <title>The Natural Products Discovery Center: Release of the First 8490 Sequenced Strains for Exploring Actinobacteria Biosynthetic Diversity.</title>
        <authorList>
            <person name="Kalkreuter E."/>
            <person name="Kautsar S.A."/>
            <person name="Yang D."/>
            <person name="Bader C.D."/>
            <person name="Teijaro C.N."/>
            <person name="Fluegel L."/>
            <person name="Davis C.M."/>
            <person name="Simpson J.R."/>
            <person name="Lauterbach L."/>
            <person name="Steele A.D."/>
            <person name="Gui C."/>
            <person name="Meng S."/>
            <person name="Li G."/>
            <person name="Viehrig K."/>
            <person name="Ye F."/>
            <person name="Su P."/>
            <person name="Kiefer A.F."/>
            <person name="Nichols A."/>
            <person name="Cepeda A.J."/>
            <person name="Yan W."/>
            <person name="Fan B."/>
            <person name="Jiang Y."/>
            <person name="Adhikari A."/>
            <person name="Zheng C.-J."/>
            <person name="Schuster L."/>
            <person name="Cowan T.M."/>
            <person name="Smanski M.J."/>
            <person name="Chevrette M.G."/>
            <person name="De Carvalho L.P.S."/>
            <person name="Shen B."/>
        </authorList>
    </citation>
    <scope>NUCLEOTIDE SEQUENCE [LARGE SCALE GENOMIC DNA]</scope>
    <source>
        <strain evidence="9 10">NPDC050100</strain>
    </source>
</reference>
<organism evidence="9 10">
    <name type="scientific">Microtetraspora glauca</name>
    <dbReference type="NCBI Taxonomy" id="1996"/>
    <lineage>
        <taxon>Bacteria</taxon>
        <taxon>Bacillati</taxon>
        <taxon>Actinomycetota</taxon>
        <taxon>Actinomycetes</taxon>
        <taxon>Streptosporangiales</taxon>
        <taxon>Streptosporangiaceae</taxon>
        <taxon>Microtetraspora</taxon>
    </lineage>
</organism>
<dbReference type="InterPro" id="IPR003838">
    <property type="entry name" value="ABC3_permease_C"/>
</dbReference>
<gene>
    <name evidence="9" type="ORF">AB0I59_16890</name>
</gene>
<keyword evidence="5 7" id="KW-0472">Membrane</keyword>
<feature type="transmembrane region" description="Helical" evidence="7">
    <location>
        <begin position="336"/>
        <end position="359"/>
    </location>
</feature>
<dbReference type="RefSeq" id="WP_358133661.1">
    <property type="nucleotide sequence ID" value="NZ_JBFALK010000008.1"/>
</dbReference>
<feature type="transmembrane region" description="Helical" evidence="7">
    <location>
        <begin position="426"/>
        <end position="444"/>
    </location>
</feature>
<evidence type="ECO:0000313" key="10">
    <source>
        <dbReference type="Proteomes" id="UP001551675"/>
    </source>
</evidence>
<evidence type="ECO:0000256" key="5">
    <source>
        <dbReference type="ARBA" id="ARBA00023136"/>
    </source>
</evidence>
<keyword evidence="4 7" id="KW-1133">Transmembrane helix</keyword>
<keyword evidence="2" id="KW-1003">Cell membrane</keyword>
<feature type="transmembrane region" description="Helical" evidence="7">
    <location>
        <begin position="841"/>
        <end position="868"/>
    </location>
</feature>
<dbReference type="Pfam" id="PF02687">
    <property type="entry name" value="FtsX"/>
    <property type="match status" value="2"/>
</dbReference>
<feature type="transmembrane region" description="Helical" evidence="7">
    <location>
        <begin position="379"/>
        <end position="405"/>
    </location>
</feature>
<evidence type="ECO:0000256" key="2">
    <source>
        <dbReference type="ARBA" id="ARBA00022475"/>
    </source>
</evidence>
<name>A0ABV3GFF1_MICGL</name>
<feature type="transmembrane region" description="Helical" evidence="7">
    <location>
        <begin position="498"/>
        <end position="519"/>
    </location>
</feature>
<feature type="transmembrane region" description="Helical" evidence="7">
    <location>
        <begin position="786"/>
        <end position="808"/>
    </location>
</feature>
<feature type="transmembrane region" description="Helical" evidence="7">
    <location>
        <begin position="21"/>
        <end position="42"/>
    </location>
</feature>
<keyword evidence="3 7" id="KW-0812">Transmembrane</keyword>
<keyword evidence="10" id="KW-1185">Reference proteome</keyword>
<dbReference type="PANTHER" id="PTHR30572">
    <property type="entry name" value="MEMBRANE COMPONENT OF TRANSPORTER-RELATED"/>
    <property type="match status" value="1"/>
</dbReference>
<feature type="transmembrane region" description="Helical" evidence="7">
    <location>
        <begin position="450"/>
        <end position="469"/>
    </location>
</feature>